<sequence>MYGFVSVLGSCICLYVRHACVRSCINHPSFKEVFVHEVAVPVLLGGPRPGPHRPAGRAGAGLVADAAVQGVEHGLVRRQRLLGDHVAHEADEVVVGDLPGALSQLPDLVVEGLGGGVRQVVLRLPGPLHGLEEHQDVVRRPRLERLEDLPLLRGQRVRHGAVYLARRGEGLPAGSSHPSFIISIIARLSQS</sequence>
<dbReference type="Proteomes" id="UP000007305">
    <property type="component" value="Chromosome 4"/>
</dbReference>
<proteinExistence type="predicted"/>
<evidence type="ECO:0000313" key="2">
    <source>
        <dbReference type="Proteomes" id="UP000007305"/>
    </source>
</evidence>
<protein>
    <submittedName>
        <fullName evidence="1">Uncharacterized protein</fullName>
    </submittedName>
</protein>
<organism evidence="1 2">
    <name type="scientific">Zea mays</name>
    <name type="common">Maize</name>
    <dbReference type="NCBI Taxonomy" id="4577"/>
    <lineage>
        <taxon>Eukaryota</taxon>
        <taxon>Viridiplantae</taxon>
        <taxon>Streptophyta</taxon>
        <taxon>Embryophyta</taxon>
        <taxon>Tracheophyta</taxon>
        <taxon>Spermatophyta</taxon>
        <taxon>Magnoliopsida</taxon>
        <taxon>Liliopsida</taxon>
        <taxon>Poales</taxon>
        <taxon>Poaceae</taxon>
        <taxon>PACMAD clade</taxon>
        <taxon>Panicoideae</taxon>
        <taxon>Andropogonodae</taxon>
        <taxon>Andropogoneae</taxon>
        <taxon>Tripsacinae</taxon>
        <taxon>Zea</taxon>
    </lineage>
</organism>
<name>A0A804NRQ5_MAIZE</name>
<evidence type="ECO:0000313" key="1">
    <source>
        <dbReference type="EnsemblPlants" id="Zm00001eb181010_P001"/>
    </source>
</evidence>
<reference evidence="2" key="1">
    <citation type="journal article" date="2009" name="Science">
        <title>The B73 maize genome: complexity, diversity, and dynamics.</title>
        <authorList>
            <person name="Schnable P.S."/>
            <person name="Ware D."/>
            <person name="Fulton R.S."/>
            <person name="Stein J.C."/>
            <person name="Wei F."/>
            <person name="Pasternak S."/>
            <person name="Liang C."/>
            <person name="Zhang J."/>
            <person name="Fulton L."/>
            <person name="Graves T.A."/>
            <person name="Minx P."/>
            <person name="Reily A.D."/>
            <person name="Courtney L."/>
            <person name="Kruchowski S.S."/>
            <person name="Tomlinson C."/>
            <person name="Strong C."/>
            <person name="Delehaunty K."/>
            <person name="Fronick C."/>
            <person name="Courtney B."/>
            <person name="Rock S.M."/>
            <person name="Belter E."/>
            <person name="Du F."/>
            <person name="Kim K."/>
            <person name="Abbott R.M."/>
            <person name="Cotton M."/>
            <person name="Levy A."/>
            <person name="Marchetto P."/>
            <person name="Ochoa K."/>
            <person name="Jackson S.M."/>
            <person name="Gillam B."/>
            <person name="Chen W."/>
            <person name="Yan L."/>
            <person name="Higginbotham J."/>
            <person name="Cardenas M."/>
            <person name="Waligorski J."/>
            <person name="Applebaum E."/>
            <person name="Phelps L."/>
            <person name="Falcone J."/>
            <person name="Kanchi K."/>
            <person name="Thane T."/>
            <person name="Scimone A."/>
            <person name="Thane N."/>
            <person name="Henke J."/>
            <person name="Wang T."/>
            <person name="Ruppert J."/>
            <person name="Shah N."/>
            <person name="Rotter K."/>
            <person name="Hodges J."/>
            <person name="Ingenthron E."/>
            <person name="Cordes M."/>
            <person name="Kohlberg S."/>
            <person name="Sgro J."/>
            <person name="Delgado B."/>
            <person name="Mead K."/>
            <person name="Chinwalla A."/>
            <person name="Leonard S."/>
            <person name="Crouse K."/>
            <person name="Collura K."/>
            <person name="Kudrna D."/>
            <person name="Currie J."/>
            <person name="He R."/>
            <person name="Angelova A."/>
            <person name="Rajasekar S."/>
            <person name="Mueller T."/>
            <person name="Lomeli R."/>
            <person name="Scara G."/>
            <person name="Ko A."/>
            <person name="Delaney K."/>
            <person name="Wissotski M."/>
            <person name="Lopez G."/>
            <person name="Campos D."/>
            <person name="Braidotti M."/>
            <person name="Ashley E."/>
            <person name="Golser W."/>
            <person name="Kim H."/>
            <person name="Lee S."/>
            <person name="Lin J."/>
            <person name="Dujmic Z."/>
            <person name="Kim W."/>
            <person name="Talag J."/>
            <person name="Zuccolo A."/>
            <person name="Fan C."/>
            <person name="Sebastian A."/>
            <person name="Kramer M."/>
            <person name="Spiegel L."/>
            <person name="Nascimento L."/>
            <person name="Zutavern T."/>
            <person name="Miller B."/>
            <person name="Ambroise C."/>
            <person name="Muller S."/>
            <person name="Spooner W."/>
            <person name="Narechania A."/>
            <person name="Ren L."/>
            <person name="Wei S."/>
            <person name="Kumari S."/>
            <person name="Faga B."/>
            <person name="Levy M.J."/>
            <person name="McMahan L."/>
            <person name="Van Buren P."/>
            <person name="Vaughn M.W."/>
            <person name="Ying K."/>
            <person name="Yeh C.-T."/>
            <person name="Emrich S.J."/>
            <person name="Jia Y."/>
            <person name="Kalyanaraman A."/>
            <person name="Hsia A.-P."/>
            <person name="Barbazuk W.B."/>
            <person name="Baucom R.S."/>
            <person name="Brutnell T.P."/>
            <person name="Carpita N.C."/>
            <person name="Chaparro C."/>
            <person name="Chia J.-M."/>
            <person name="Deragon J.-M."/>
            <person name="Estill J.C."/>
            <person name="Fu Y."/>
            <person name="Jeddeloh J.A."/>
            <person name="Han Y."/>
            <person name="Lee H."/>
            <person name="Li P."/>
            <person name="Lisch D.R."/>
            <person name="Liu S."/>
            <person name="Liu Z."/>
            <person name="Nagel D.H."/>
            <person name="McCann M.C."/>
            <person name="SanMiguel P."/>
            <person name="Myers A.M."/>
            <person name="Nettleton D."/>
            <person name="Nguyen J."/>
            <person name="Penning B.W."/>
            <person name="Ponnala L."/>
            <person name="Schneider K.L."/>
            <person name="Schwartz D.C."/>
            <person name="Sharma A."/>
            <person name="Soderlund C."/>
            <person name="Springer N.M."/>
            <person name="Sun Q."/>
            <person name="Wang H."/>
            <person name="Waterman M."/>
            <person name="Westerman R."/>
            <person name="Wolfgruber T.K."/>
            <person name="Yang L."/>
            <person name="Yu Y."/>
            <person name="Zhang L."/>
            <person name="Zhou S."/>
            <person name="Zhu Q."/>
            <person name="Bennetzen J.L."/>
            <person name="Dawe R.K."/>
            <person name="Jiang J."/>
            <person name="Jiang N."/>
            <person name="Presting G.G."/>
            <person name="Wessler S.R."/>
            <person name="Aluru S."/>
            <person name="Martienssen R.A."/>
            <person name="Clifton S.W."/>
            <person name="McCombie W.R."/>
            <person name="Wing R.A."/>
            <person name="Wilson R.K."/>
        </authorList>
    </citation>
    <scope>NUCLEOTIDE SEQUENCE [LARGE SCALE GENOMIC DNA]</scope>
    <source>
        <strain evidence="2">cv. B73</strain>
    </source>
</reference>
<dbReference type="AlphaFoldDB" id="A0A804NRQ5"/>
<keyword evidence="2" id="KW-1185">Reference proteome</keyword>
<reference evidence="1" key="3">
    <citation type="submission" date="2021-05" db="UniProtKB">
        <authorList>
            <consortium name="EnsemblPlants"/>
        </authorList>
    </citation>
    <scope>IDENTIFICATION</scope>
    <source>
        <strain evidence="1">cv. B73</strain>
    </source>
</reference>
<accession>A0A804NRQ5</accession>
<dbReference type="EnsemblPlants" id="Zm00001eb181010_T001">
    <property type="protein sequence ID" value="Zm00001eb181010_P001"/>
    <property type="gene ID" value="Zm00001eb181010"/>
</dbReference>
<dbReference type="Gramene" id="Zm00001eb181010_T001">
    <property type="protein sequence ID" value="Zm00001eb181010_P001"/>
    <property type="gene ID" value="Zm00001eb181010"/>
</dbReference>
<reference evidence="1" key="2">
    <citation type="submission" date="2019-07" db="EMBL/GenBank/DDBJ databases">
        <authorList>
            <person name="Seetharam A."/>
            <person name="Woodhouse M."/>
            <person name="Cannon E."/>
        </authorList>
    </citation>
    <scope>NUCLEOTIDE SEQUENCE [LARGE SCALE GENOMIC DNA]</scope>
    <source>
        <strain evidence="1">cv. B73</strain>
    </source>
</reference>